<keyword evidence="8" id="KW-0067">ATP-binding</keyword>
<dbReference type="EC" id="6.3.2.1" evidence="3"/>
<evidence type="ECO:0000256" key="12">
    <source>
        <dbReference type="SAM" id="MobiDB-lite"/>
    </source>
</evidence>
<dbReference type="GO" id="GO:0015940">
    <property type="term" value="P:pantothenate biosynthetic process"/>
    <property type="evidence" value="ECO:0007669"/>
    <property type="project" value="UniProtKB-UniPathway"/>
</dbReference>
<comment type="catalytic activity">
    <reaction evidence="11">
        <text>(R)-pantoate + beta-alanine + ATP = (R)-pantothenate + AMP + diphosphate + H(+)</text>
        <dbReference type="Rhea" id="RHEA:10912"/>
        <dbReference type="ChEBI" id="CHEBI:15378"/>
        <dbReference type="ChEBI" id="CHEBI:15980"/>
        <dbReference type="ChEBI" id="CHEBI:29032"/>
        <dbReference type="ChEBI" id="CHEBI:30616"/>
        <dbReference type="ChEBI" id="CHEBI:33019"/>
        <dbReference type="ChEBI" id="CHEBI:57966"/>
        <dbReference type="ChEBI" id="CHEBI:456215"/>
        <dbReference type="EC" id="6.3.2.1"/>
    </reaction>
</comment>
<accession>A0A165JIF4</accession>
<evidence type="ECO:0000256" key="11">
    <source>
        <dbReference type="ARBA" id="ARBA00048258"/>
    </source>
</evidence>
<dbReference type="InterPro" id="IPR014729">
    <property type="entry name" value="Rossmann-like_a/b/a_fold"/>
</dbReference>
<dbReference type="AlphaFoldDB" id="A0A165JIF4"/>
<dbReference type="NCBIfam" id="TIGR00018">
    <property type="entry name" value="panC"/>
    <property type="match status" value="1"/>
</dbReference>
<evidence type="ECO:0000313" key="13">
    <source>
        <dbReference type="EMBL" id="KZT61878.1"/>
    </source>
</evidence>
<dbReference type="HAMAP" id="MF_00158">
    <property type="entry name" value="PanC"/>
    <property type="match status" value="1"/>
</dbReference>
<feature type="region of interest" description="Disordered" evidence="12">
    <location>
        <begin position="320"/>
        <end position="341"/>
    </location>
</feature>
<dbReference type="EMBL" id="KV423920">
    <property type="protein sequence ID" value="KZT61878.1"/>
    <property type="molecule type" value="Genomic_DNA"/>
</dbReference>
<evidence type="ECO:0000256" key="6">
    <source>
        <dbReference type="ARBA" id="ARBA00022655"/>
    </source>
</evidence>
<evidence type="ECO:0000256" key="4">
    <source>
        <dbReference type="ARBA" id="ARBA00015647"/>
    </source>
</evidence>
<dbReference type="SUPFAM" id="SSF52374">
    <property type="entry name" value="Nucleotidylyl transferase"/>
    <property type="match status" value="1"/>
</dbReference>
<gene>
    <name evidence="13" type="ORF">CALCODRAFT_522609</name>
</gene>
<dbReference type="CDD" id="cd00560">
    <property type="entry name" value="PanC"/>
    <property type="match status" value="1"/>
</dbReference>
<dbReference type="PANTHER" id="PTHR21299">
    <property type="entry name" value="CYTIDYLATE KINASE/PANTOATE-BETA-ALANINE LIGASE"/>
    <property type="match status" value="1"/>
</dbReference>
<dbReference type="Gene3D" id="3.30.1300.10">
    <property type="entry name" value="Pantoate-beta-alanine ligase, C-terminal domain"/>
    <property type="match status" value="1"/>
</dbReference>
<keyword evidence="6" id="KW-0566">Pantothenate biosynthesis</keyword>
<dbReference type="Gene3D" id="3.40.50.620">
    <property type="entry name" value="HUPs"/>
    <property type="match status" value="1"/>
</dbReference>
<evidence type="ECO:0000256" key="3">
    <source>
        <dbReference type="ARBA" id="ARBA00012219"/>
    </source>
</evidence>
<evidence type="ECO:0000256" key="1">
    <source>
        <dbReference type="ARBA" id="ARBA00004990"/>
    </source>
</evidence>
<dbReference type="InterPro" id="IPR003721">
    <property type="entry name" value="Pantoate_ligase"/>
</dbReference>
<dbReference type="UniPathway" id="UPA00028">
    <property type="reaction ID" value="UER00005"/>
</dbReference>
<comment type="pathway">
    <text evidence="1">Cofactor biosynthesis; (R)-pantothenate biosynthesis; (R)-pantothenate from (R)-pantoate and beta-alanine: step 1/1.</text>
</comment>
<reference evidence="13 14" key="1">
    <citation type="journal article" date="2016" name="Mol. Biol. Evol.">
        <title>Comparative Genomics of Early-Diverging Mushroom-Forming Fungi Provides Insights into the Origins of Lignocellulose Decay Capabilities.</title>
        <authorList>
            <person name="Nagy L.G."/>
            <person name="Riley R."/>
            <person name="Tritt A."/>
            <person name="Adam C."/>
            <person name="Daum C."/>
            <person name="Floudas D."/>
            <person name="Sun H."/>
            <person name="Yadav J.S."/>
            <person name="Pangilinan J."/>
            <person name="Larsson K.H."/>
            <person name="Matsuura K."/>
            <person name="Barry K."/>
            <person name="Labutti K."/>
            <person name="Kuo R."/>
            <person name="Ohm R.A."/>
            <person name="Bhattacharya S.S."/>
            <person name="Shirouzu T."/>
            <person name="Yoshinaga Y."/>
            <person name="Martin F.M."/>
            <person name="Grigoriev I.V."/>
            <person name="Hibbett D.S."/>
        </authorList>
    </citation>
    <scope>NUCLEOTIDE SEQUENCE [LARGE SCALE GENOMIC DNA]</scope>
    <source>
        <strain evidence="13 14">HHB12733</strain>
    </source>
</reference>
<dbReference type="GO" id="GO:0005524">
    <property type="term" value="F:ATP binding"/>
    <property type="evidence" value="ECO:0007669"/>
    <property type="project" value="UniProtKB-KW"/>
</dbReference>
<dbReference type="OrthoDB" id="2020436at2759"/>
<evidence type="ECO:0000256" key="9">
    <source>
        <dbReference type="ARBA" id="ARBA00029902"/>
    </source>
</evidence>
<dbReference type="STRING" id="1353952.A0A165JIF4"/>
<keyword evidence="14" id="KW-1185">Reference proteome</keyword>
<sequence length="374" mass="40610">MRIPTRQLAPTHPARRALSTSPARRIRPPPPAPIAEDELERARRATSIPILTSLAEMRQFRDHARTHRHRLGLVPTMGALHAGHAALVTQCLADNDATVVSIFVNPAQFAPHEDLATYPRTLPADATLLHTLAAAHRTVDAIFLPSVQDMYPSGLAQHPADQRGTFVEVAGYSHLLEGRTRPTFLRGVATVVTKLFNAVQPDRAYFGQKDIQQALLMRRLATDLLCPHPLPHNVRIVPTVRAPDGLALSSRNAYLSPAERAFAPALYTALHAAQTRWRAHAGRTATLATATHLVSSAAQRALEHGVTLKLDYVELSDPETLEPVPEHSGPPRETTLSAPGSARGTAAVLSGAMWVGSTRLIDNLVLGDERAIVY</sequence>
<protein>
    <recommendedName>
        <fullName evidence="4">Pantoate--beta-alanine ligase</fullName>
        <ecNumber evidence="3">6.3.2.1</ecNumber>
    </recommendedName>
    <alternativeName>
        <fullName evidence="10">Pantoate-activating enzyme</fullName>
    </alternativeName>
    <alternativeName>
        <fullName evidence="9">Pantothenate synthetase</fullName>
    </alternativeName>
</protein>
<organism evidence="13 14">
    <name type="scientific">Calocera cornea HHB12733</name>
    <dbReference type="NCBI Taxonomy" id="1353952"/>
    <lineage>
        <taxon>Eukaryota</taxon>
        <taxon>Fungi</taxon>
        <taxon>Dikarya</taxon>
        <taxon>Basidiomycota</taxon>
        <taxon>Agaricomycotina</taxon>
        <taxon>Dacrymycetes</taxon>
        <taxon>Dacrymycetales</taxon>
        <taxon>Dacrymycetaceae</taxon>
        <taxon>Calocera</taxon>
    </lineage>
</organism>
<dbReference type="Proteomes" id="UP000076842">
    <property type="component" value="Unassembled WGS sequence"/>
</dbReference>
<comment type="similarity">
    <text evidence="2">Belongs to the pantothenate synthetase family.</text>
</comment>
<dbReference type="FunCoup" id="A0A165JIF4">
    <property type="interactions" value="329"/>
</dbReference>
<dbReference type="PANTHER" id="PTHR21299:SF1">
    <property type="entry name" value="PANTOATE--BETA-ALANINE LIGASE"/>
    <property type="match status" value="1"/>
</dbReference>
<keyword evidence="5 13" id="KW-0436">Ligase</keyword>
<dbReference type="InParanoid" id="A0A165JIF4"/>
<feature type="region of interest" description="Disordered" evidence="12">
    <location>
        <begin position="1"/>
        <end position="35"/>
    </location>
</feature>
<name>A0A165JIF4_9BASI</name>
<dbReference type="GO" id="GO:0004592">
    <property type="term" value="F:pantoate-beta-alanine ligase activity"/>
    <property type="evidence" value="ECO:0007669"/>
    <property type="project" value="UniProtKB-EC"/>
</dbReference>
<dbReference type="Pfam" id="PF02569">
    <property type="entry name" value="Pantoate_ligase"/>
    <property type="match status" value="1"/>
</dbReference>
<keyword evidence="7" id="KW-0547">Nucleotide-binding</keyword>
<evidence type="ECO:0000256" key="8">
    <source>
        <dbReference type="ARBA" id="ARBA00022840"/>
    </source>
</evidence>
<evidence type="ECO:0000313" key="14">
    <source>
        <dbReference type="Proteomes" id="UP000076842"/>
    </source>
</evidence>
<proteinExistence type="inferred from homology"/>
<dbReference type="InterPro" id="IPR042176">
    <property type="entry name" value="Pantoate_ligase_C"/>
</dbReference>
<evidence type="ECO:0000256" key="7">
    <source>
        <dbReference type="ARBA" id="ARBA00022741"/>
    </source>
</evidence>
<evidence type="ECO:0000256" key="2">
    <source>
        <dbReference type="ARBA" id="ARBA00009256"/>
    </source>
</evidence>
<evidence type="ECO:0000256" key="5">
    <source>
        <dbReference type="ARBA" id="ARBA00022598"/>
    </source>
</evidence>
<evidence type="ECO:0000256" key="10">
    <source>
        <dbReference type="ARBA" id="ARBA00032806"/>
    </source>
</evidence>